<evidence type="ECO:0000313" key="6">
    <source>
        <dbReference type="EMBL" id="GAJ29275.1"/>
    </source>
</evidence>
<dbReference type="InterPro" id="IPR051265">
    <property type="entry name" value="HIBADH-related_NP60_sf"/>
</dbReference>
<dbReference type="GO" id="GO:0050661">
    <property type="term" value="F:NADP binding"/>
    <property type="evidence" value="ECO:0007669"/>
    <property type="project" value="InterPro"/>
</dbReference>
<evidence type="ECO:0000259" key="5">
    <source>
        <dbReference type="Pfam" id="PF14833"/>
    </source>
</evidence>
<dbReference type="PANTHER" id="PTHR43580">
    <property type="entry name" value="OXIDOREDUCTASE GLYR1-RELATED"/>
    <property type="match status" value="1"/>
</dbReference>
<dbReference type="InterPro" id="IPR008927">
    <property type="entry name" value="6-PGluconate_DH-like_C_sf"/>
</dbReference>
<dbReference type="EMBL" id="BAND01000058">
    <property type="protein sequence ID" value="GAJ29275.1"/>
    <property type="molecule type" value="Genomic_DNA"/>
</dbReference>
<dbReference type="PROSITE" id="PS00895">
    <property type="entry name" value="3_HYDROXYISOBUT_DH"/>
    <property type="match status" value="1"/>
</dbReference>
<evidence type="ECO:0000313" key="7">
    <source>
        <dbReference type="Proteomes" id="UP000019760"/>
    </source>
</evidence>
<keyword evidence="7" id="KW-1185">Reference proteome</keyword>
<dbReference type="Pfam" id="PF03446">
    <property type="entry name" value="NAD_binding_2"/>
    <property type="match status" value="1"/>
</dbReference>
<dbReference type="InterPro" id="IPR006115">
    <property type="entry name" value="6PGDH_NADP-bd"/>
</dbReference>
<accession>A0A023D6A8</accession>
<evidence type="ECO:0000256" key="3">
    <source>
        <dbReference type="PIRSR" id="PIRSR000103-1"/>
    </source>
</evidence>
<dbReference type="InterPro" id="IPR002204">
    <property type="entry name" value="3-OH-isobutyrate_DH-rel_CS"/>
</dbReference>
<dbReference type="RefSeq" id="WP_042058944.1">
    <property type="nucleotide sequence ID" value="NZ_BAND01000058.1"/>
</dbReference>
<dbReference type="GO" id="GO:0051287">
    <property type="term" value="F:NAD binding"/>
    <property type="evidence" value="ECO:0007669"/>
    <property type="project" value="InterPro"/>
</dbReference>
<dbReference type="AlphaFoldDB" id="A0A023D6A8"/>
<feature type="active site" evidence="3">
    <location>
        <position position="174"/>
    </location>
</feature>
<dbReference type="GO" id="GO:0016054">
    <property type="term" value="P:organic acid catabolic process"/>
    <property type="evidence" value="ECO:0007669"/>
    <property type="project" value="UniProtKB-ARBA"/>
</dbReference>
<keyword evidence="1" id="KW-0560">Oxidoreductase</keyword>
<dbReference type="SUPFAM" id="SSF48179">
    <property type="entry name" value="6-phosphogluconate dehydrogenase C-terminal domain-like"/>
    <property type="match status" value="1"/>
</dbReference>
<dbReference type="Proteomes" id="UP000019760">
    <property type="component" value="Unassembled WGS sequence"/>
</dbReference>
<dbReference type="Gene3D" id="1.10.1040.10">
    <property type="entry name" value="N-(1-d-carboxylethyl)-l-norvaline Dehydrogenase, domain 2"/>
    <property type="match status" value="1"/>
</dbReference>
<proteinExistence type="predicted"/>
<dbReference type="OrthoDB" id="7340804at2"/>
<feature type="domain" description="3-hydroxyisobutyrate dehydrogenase-like NAD-binding" evidence="5">
    <location>
        <begin position="172"/>
        <end position="287"/>
    </location>
</feature>
<evidence type="ECO:0000256" key="2">
    <source>
        <dbReference type="ARBA" id="ARBA00023027"/>
    </source>
</evidence>
<dbReference type="SUPFAM" id="SSF51735">
    <property type="entry name" value="NAD(P)-binding Rossmann-fold domains"/>
    <property type="match status" value="1"/>
</dbReference>
<comment type="caution">
    <text evidence="6">The sequence shown here is derived from an EMBL/GenBank/DDBJ whole genome shotgun (WGS) entry which is preliminary data.</text>
</comment>
<dbReference type="PANTHER" id="PTHR43580:SF2">
    <property type="entry name" value="CYTOKINE-LIKE NUCLEAR FACTOR N-PAC"/>
    <property type="match status" value="1"/>
</dbReference>
<evidence type="ECO:0000256" key="1">
    <source>
        <dbReference type="ARBA" id="ARBA00023002"/>
    </source>
</evidence>
<dbReference type="InterPro" id="IPR036291">
    <property type="entry name" value="NAD(P)-bd_dom_sf"/>
</dbReference>
<dbReference type="InterPro" id="IPR029154">
    <property type="entry name" value="HIBADH-like_NADP-bd"/>
</dbReference>
<reference evidence="6 7" key="2">
    <citation type="journal article" date="2014" name="FEMS Microbiol. Lett.">
        <title>Draft genomic DNA sequence of the facultatively methylotrophic bacterium Acidomonas methanolica type strain MB58.</title>
        <authorList>
            <person name="Higashiura N."/>
            <person name="Hadano H."/>
            <person name="Hirakawa H."/>
            <person name="Matsutani M."/>
            <person name="Takabe S."/>
            <person name="Matsushita K."/>
            <person name="Azuma Y."/>
        </authorList>
    </citation>
    <scope>NUCLEOTIDE SEQUENCE [LARGE SCALE GENOMIC DNA]</scope>
    <source>
        <strain evidence="6 7">MB58</strain>
    </source>
</reference>
<dbReference type="InterPro" id="IPR015815">
    <property type="entry name" value="HIBADH-related"/>
</dbReference>
<feature type="domain" description="6-phosphogluconate dehydrogenase NADP-binding" evidence="4">
    <location>
        <begin position="7"/>
        <end position="164"/>
    </location>
</feature>
<dbReference type="PIRSF" id="PIRSF000103">
    <property type="entry name" value="HIBADH"/>
    <property type="match status" value="1"/>
</dbReference>
<name>A0A023D6A8_ACIMT</name>
<keyword evidence="2" id="KW-0520">NAD</keyword>
<dbReference type="InterPro" id="IPR013328">
    <property type="entry name" value="6PGD_dom2"/>
</dbReference>
<sequence>MTISNAIGFIGLGTMGLPMALNLVRAGTKLIVWNRSVERSGPLVELGATVASSANDVFLQCGTIFLMLADEVATDSVLGRGLPDFAKRVAGRQIVAMGTVRPGYSLALAKEIQDAGGHYVEAPVSGSRKPAEAGELVGMLAGEREGLAKVRLLLAPLCRKVFDCGPVPNALRMKLAVNVFLITMVTGLAEAVHFAERHGLDLDRFTAILNAGPMSSDVSRIKAEKLMRRDFVRQAGISDVLKNSGLVIEAARAAAIASPQMDTCFRLYGETEALGLGSDDMIAVVRAIEERTASILMAKSAETKA</sequence>
<evidence type="ECO:0000259" key="4">
    <source>
        <dbReference type="Pfam" id="PF03446"/>
    </source>
</evidence>
<gene>
    <name evidence="6" type="ORF">Amme_058_002</name>
</gene>
<organism evidence="6 7">
    <name type="scientific">Acidomonas methanolica NBRC 104435</name>
    <dbReference type="NCBI Taxonomy" id="1231351"/>
    <lineage>
        <taxon>Bacteria</taxon>
        <taxon>Pseudomonadati</taxon>
        <taxon>Pseudomonadota</taxon>
        <taxon>Alphaproteobacteria</taxon>
        <taxon>Acetobacterales</taxon>
        <taxon>Acetobacteraceae</taxon>
        <taxon>Acidomonas</taxon>
    </lineage>
</organism>
<dbReference type="Pfam" id="PF14833">
    <property type="entry name" value="NAD_binding_11"/>
    <property type="match status" value="1"/>
</dbReference>
<protein>
    <submittedName>
        <fullName evidence="6">NADP oxidoreductase, coenzyme F420-dependent:6-phosphogluconate dehydrogenase, NAD-binding protein</fullName>
    </submittedName>
</protein>
<dbReference type="Gene3D" id="3.40.50.720">
    <property type="entry name" value="NAD(P)-binding Rossmann-like Domain"/>
    <property type="match status" value="1"/>
</dbReference>
<reference evidence="7" key="1">
    <citation type="journal article" date="2014" name="FEMS Microbiol. Lett.">
        <title>Draft Genomic DNA Sequence of the Facultatively Methylotrophic Bacterium Acidomonas methanolica type strain MB58.</title>
        <authorList>
            <person name="Higashiura N."/>
            <person name="Hadano H."/>
            <person name="Hirakawa H."/>
            <person name="Matsutani M."/>
            <person name="Takabe S."/>
            <person name="Matsushita K."/>
            <person name="Azuma Y."/>
        </authorList>
    </citation>
    <scope>NUCLEOTIDE SEQUENCE [LARGE SCALE GENOMIC DNA]</scope>
    <source>
        <strain evidence="7">MB58</strain>
    </source>
</reference>
<dbReference type="GO" id="GO:0016491">
    <property type="term" value="F:oxidoreductase activity"/>
    <property type="evidence" value="ECO:0007669"/>
    <property type="project" value="UniProtKB-KW"/>
</dbReference>